<evidence type="ECO:0000256" key="5">
    <source>
        <dbReference type="ARBA" id="ARBA00022679"/>
    </source>
</evidence>
<evidence type="ECO:0000256" key="2">
    <source>
        <dbReference type="ARBA" id="ARBA00005879"/>
    </source>
</evidence>
<organism evidence="9 10">
    <name type="scientific">Desulfocapsa sulfexigens (strain DSM 10523 / SB164P1)</name>
    <dbReference type="NCBI Taxonomy" id="1167006"/>
    <lineage>
        <taxon>Bacteria</taxon>
        <taxon>Pseudomonadati</taxon>
        <taxon>Thermodesulfobacteriota</taxon>
        <taxon>Desulfobulbia</taxon>
        <taxon>Desulfobulbales</taxon>
        <taxon>Desulfocapsaceae</taxon>
        <taxon>Desulfocapsa</taxon>
    </lineage>
</organism>
<dbReference type="PANTHER" id="PTHR43467">
    <property type="entry name" value="COBALT-PRECORRIN-2 C(20)-METHYLTRANSFERASE"/>
    <property type="match status" value="1"/>
</dbReference>
<dbReference type="UniPathway" id="UPA00148"/>
<keyword evidence="3" id="KW-0169">Cobalamin biosynthesis</keyword>
<dbReference type="OrthoDB" id="9804789at2"/>
<reference evidence="10" key="1">
    <citation type="journal article" date="2013" name="Stand. Genomic Sci.">
        <title>Complete genome sequence of Desulfocapsa sulfexigens, a marine deltaproteobacterium specialized in disproportionating inorganic sulfur compounds.</title>
        <authorList>
            <person name="Finster K.W."/>
            <person name="Kjeldsen K.U."/>
            <person name="Kube M."/>
            <person name="Reinhardt R."/>
            <person name="Mussmann M."/>
            <person name="Amann R."/>
            <person name="Schreiber L."/>
        </authorList>
    </citation>
    <scope>NUCLEOTIDE SEQUENCE [LARGE SCALE GENOMIC DNA]</scope>
    <source>
        <strain evidence="10">DSM 10523 / SB164P1</strain>
    </source>
</reference>
<keyword evidence="4 9" id="KW-0489">Methyltransferase</keyword>
<evidence type="ECO:0000313" key="9">
    <source>
        <dbReference type="EMBL" id="AGF77857.1"/>
    </source>
</evidence>
<dbReference type="HOGENOM" id="CLU_076014_2_1_7"/>
<evidence type="ECO:0000256" key="6">
    <source>
        <dbReference type="ARBA" id="ARBA00022691"/>
    </source>
</evidence>
<dbReference type="EC" id="2.1.1.130" evidence="9"/>
<dbReference type="eggNOG" id="COG2243">
    <property type="taxonomic scope" value="Bacteria"/>
</dbReference>
<dbReference type="InterPro" id="IPR000878">
    <property type="entry name" value="4pyrrol_Mease"/>
</dbReference>
<evidence type="ECO:0000313" key="10">
    <source>
        <dbReference type="Proteomes" id="UP000011721"/>
    </source>
</evidence>
<dbReference type="SUPFAM" id="SSF53790">
    <property type="entry name" value="Tetrapyrrole methylase"/>
    <property type="match status" value="1"/>
</dbReference>
<dbReference type="EMBL" id="CP003985">
    <property type="protein sequence ID" value="AGF77857.1"/>
    <property type="molecule type" value="Genomic_DNA"/>
</dbReference>
<evidence type="ECO:0000259" key="8">
    <source>
        <dbReference type="Pfam" id="PF00590"/>
    </source>
</evidence>
<dbReference type="EC" id="2.1.1.151" evidence="9"/>
<protein>
    <submittedName>
        <fullName evidence="9">Precorrin-2 C20-methyltransferase</fullName>
        <ecNumber evidence="9">2.1.1.130</ecNumber>
        <ecNumber evidence="9">2.1.1.151</ecNumber>
    </submittedName>
</protein>
<evidence type="ECO:0000256" key="3">
    <source>
        <dbReference type="ARBA" id="ARBA00022573"/>
    </source>
</evidence>
<dbReference type="Proteomes" id="UP000011721">
    <property type="component" value="Chromosome"/>
</dbReference>
<evidence type="ECO:0000256" key="1">
    <source>
        <dbReference type="ARBA" id="ARBA00004953"/>
    </source>
</evidence>
<dbReference type="Gene3D" id="3.30.950.10">
    <property type="entry name" value="Methyltransferase, Cobalt-precorrin-4 Transmethylase, Domain 2"/>
    <property type="match status" value="1"/>
</dbReference>
<accession>M1P854</accession>
<dbReference type="PANTHER" id="PTHR43467:SF2">
    <property type="entry name" value="COBALT-PRECORRIN-2 C(20)-METHYLTRANSFERASE"/>
    <property type="match status" value="1"/>
</dbReference>
<comment type="pathway">
    <text evidence="1">Cofactor biosynthesis; adenosylcobalamin biosynthesis.</text>
</comment>
<dbReference type="RefSeq" id="WP_015403549.1">
    <property type="nucleotide sequence ID" value="NC_020304.1"/>
</dbReference>
<comment type="similarity">
    <text evidence="2 7">Belongs to the precorrin methyltransferase family.</text>
</comment>
<dbReference type="PIRSF" id="PIRSF036427">
    <property type="entry name" value="Precrrn-2_mtase"/>
    <property type="match status" value="1"/>
</dbReference>
<evidence type="ECO:0000256" key="7">
    <source>
        <dbReference type="PIRNR" id="PIRNR036427"/>
    </source>
</evidence>
<keyword evidence="6" id="KW-0949">S-adenosyl-L-methionine</keyword>
<sequence>MKGTFYVVGVGPGDPELITLKAVRILRDCPVWLTPAAQKNGNSTALAIASSNVSTKEKIILSHHFPMKKIHMGKTPDGEVKDAWEKAAALINEQLEAGNDVALPTLGDPAIYCTGFYVYETLLKLNPDAAIQIIPGISAIGATAAVATTPLCLGDDRVAVIPAIFESDRIRDILLQFDAVVFMKVYKTMDRLVPLLEELDLLDKAVLVERTSMADQRVHHDLKAVLNQELHYFSTLIVRKS</sequence>
<dbReference type="InterPro" id="IPR035996">
    <property type="entry name" value="4pyrrol_Methylase_sf"/>
</dbReference>
<dbReference type="AlphaFoldDB" id="M1P854"/>
<dbReference type="Pfam" id="PF00590">
    <property type="entry name" value="TP_methylase"/>
    <property type="match status" value="1"/>
</dbReference>
<dbReference type="InterPro" id="IPR012382">
    <property type="entry name" value="CobI/CbiL"/>
</dbReference>
<name>M1P854_DESSD</name>
<dbReference type="Gene3D" id="3.40.1010.10">
    <property type="entry name" value="Cobalt-precorrin-4 Transmethylase, Domain 1"/>
    <property type="match status" value="1"/>
</dbReference>
<dbReference type="STRING" id="1167006.UWK_01296"/>
<dbReference type="GO" id="GO:0032259">
    <property type="term" value="P:methylation"/>
    <property type="evidence" value="ECO:0007669"/>
    <property type="project" value="UniProtKB-KW"/>
</dbReference>
<dbReference type="GO" id="GO:0030788">
    <property type="term" value="F:precorrin-2 C20-methyltransferase activity"/>
    <property type="evidence" value="ECO:0007669"/>
    <property type="project" value="UniProtKB-EC"/>
</dbReference>
<dbReference type="InterPro" id="IPR006364">
    <property type="entry name" value="CobI/CbiL/CobIJ_dom"/>
</dbReference>
<dbReference type="PATRIC" id="fig|1167006.5.peg.1427"/>
<keyword evidence="5 9" id="KW-0808">Transferase</keyword>
<dbReference type="NCBIfam" id="TIGR01467">
    <property type="entry name" value="cobI_cbiL"/>
    <property type="match status" value="1"/>
</dbReference>
<dbReference type="GO" id="GO:0009236">
    <property type="term" value="P:cobalamin biosynthetic process"/>
    <property type="evidence" value="ECO:0007669"/>
    <property type="project" value="UniProtKB-UniRule"/>
</dbReference>
<dbReference type="InterPro" id="IPR014776">
    <property type="entry name" value="4pyrrole_Mease_sub2"/>
</dbReference>
<dbReference type="CDD" id="cd11645">
    <property type="entry name" value="Precorrin_2_C20_MT"/>
    <property type="match status" value="1"/>
</dbReference>
<proteinExistence type="inferred from homology"/>
<dbReference type="InterPro" id="IPR014777">
    <property type="entry name" value="4pyrrole_Mease_sub1"/>
</dbReference>
<keyword evidence="10" id="KW-1185">Reference proteome</keyword>
<feature type="domain" description="Tetrapyrrole methylase" evidence="8">
    <location>
        <begin position="4"/>
        <end position="220"/>
    </location>
</feature>
<dbReference type="KEGG" id="dsf:UWK_01296"/>
<gene>
    <name evidence="9" type="ordered locus">UWK_01296</name>
</gene>
<dbReference type="GO" id="GO:0043781">
    <property type="term" value="F:cobalt-factor II C20-methyltransferase activity"/>
    <property type="evidence" value="ECO:0007669"/>
    <property type="project" value="UniProtKB-EC"/>
</dbReference>
<evidence type="ECO:0000256" key="4">
    <source>
        <dbReference type="ARBA" id="ARBA00022603"/>
    </source>
</evidence>